<feature type="region of interest" description="Disordered" evidence="1">
    <location>
        <begin position="1"/>
        <end position="28"/>
    </location>
</feature>
<dbReference type="PANTHER" id="PTHR34710:SF20">
    <property type="entry name" value="OS10G0550200 PROTEIN"/>
    <property type="match status" value="1"/>
</dbReference>
<proteinExistence type="predicted"/>
<organism evidence="3 4">
    <name type="scientific">Cuscuta epithymum</name>
    <dbReference type="NCBI Taxonomy" id="186058"/>
    <lineage>
        <taxon>Eukaryota</taxon>
        <taxon>Viridiplantae</taxon>
        <taxon>Streptophyta</taxon>
        <taxon>Embryophyta</taxon>
        <taxon>Tracheophyta</taxon>
        <taxon>Spermatophyta</taxon>
        <taxon>Magnoliopsida</taxon>
        <taxon>eudicotyledons</taxon>
        <taxon>Gunneridae</taxon>
        <taxon>Pentapetalae</taxon>
        <taxon>asterids</taxon>
        <taxon>lamiids</taxon>
        <taxon>Solanales</taxon>
        <taxon>Convolvulaceae</taxon>
        <taxon>Cuscuteae</taxon>
        <taxon>Cuscuta</taxon>
        <taxon>Cuscuta subgen. Cuscuta</taxon>
    </lineage>
</organism>
<dbReference type="Proteomes" id="UP001152523">
    <property type="component" value="Unassembled WGS sequence"/>
</dbReference>
<protein>
    <recommendedName>
        <fullName evidence="2">DUF3615 domain-containing protein</fullName>
    </recommendedName>
</protein>
<dbReference type="InterPro" id="IPR022059">
    <property type="entry name" value="DUF3615"/>
</dbReference>
<dbReference type="EMBL" id="CAMAPF010001044">
    <property type="protein sequence ID" value="CAH9142674.1"/>
    <property type="molecule type" value="Genomic_DNA"/>
</dbReference>
<dbReference type="PANTHER" id="PTHR34710">
    <property type="entry name" value="OS03G0834100 PROTEIN"/>
    <property type="match status" value="1"/>
</dbReference>
<keyword evidence="4" id="KW-1185">Reference proteome</keyword>
<reference evidence="3" key="1">
    <citation type="submission" date="2022-07" db="EMBL/GenBank/DDBJ databases">
        <authorList>
            <person name="Macas J."/>
            <person name="Novak P."/>
            <person name="Neumann P."/>
        </authorList>
    </citation>
    <scope>NUCLEOTIDE SEQUENCE</scope>
</reference>
<name>A0AAV0G501_9ASTE</name>
<dbReference type="Pfam" id="PF12274">
    <property type="entry name" value="DUF3615"/>
    <property type="match status" value="1"/>
</dbReference>
<comment type="caution">
    <text evidence="3">The sequence shown here is derived from an EMBL/GenBank/DDBJ whole genome shotgun (WGS) entry which is preliminary data.</text>
</comment>
<evidence type="ECO:0000259" key="2">
    <source>
        <dbReference type="Pfam" id="PF12274"/>
    </source>
</evidence>
<evidence type="ECO:0000256" key="1">
    <source>
        <dbReference type="SAM" id="MobiDB-lite"/>
    </source>
</evidence>
<accession>A0AAV0G501</accession>
<sequence length="224" mass="25557">MDSSKSPSVPRLSDRDPPISVPIQREAATDQDLKRKALEYITNLRIYYDAPRDQPISIPIRREGESDQDIKCAKLALEYYNKRNGKKYELVEAGYSTVFLYRGMWFHCNFKAKPCRNTCGDGNEKASTKSFFAELRVDSELGRRVVTACRILRGKPIGGCQFCYNIIAHPTHGFRMGLCRDKLRALRSNRIASRPRLEPGPDRPNTRNCLELDLTGLDSGFSYQ</sequence>
<gene>
    <name evidence="3" type="ORF">CEPIT_LOCUS40083</name>
</gene>
<evidence type="ECO:0000313" key="4">
    <source>
        <dbReference type="Proteomes" id="UP001152523"/>
    </source>
</evidence>
<dbReference type="AlphaFoldDB" id="A0AAV0G501"/>
<evidence type="ECO:0000313" key="3">
    <source>
        <dbReference type="EMBL" id="CAH9142674.1"/>
    </source>
</evidence>
<feature type="domain" description="DUF3615" evidence="2">
    <location>
        <begin position="73"/>
        <end position="170"/>
    </location>
</feature>